<comment type="similarity">
    <text evidence="1 5">Belongs to the V-ATPase V0D/AC39 subunit family.</text>
</comment>
<evidence type="ECO:0000313" key="6">
    <source>
        <dbReference type="EMBL" id="CAE0017562.1"/>
    </source>
</evidence>
<dbReference type="AlphaFoldDB" id="A0A7S3E336"/>
<dbReference type="Gene3D" id="1.10.132.50">
    <property type="entry name" value="ATP synthase (C/AC39) subunit, domain 3"/>
    <property type="match status" value="1"/>
</dbReference>
<protein>
    <recommendedName>
        <fullName evidence="5">V-type proton ATPase subunit</fullName>
    </recommendedName>
</protein>
<gene>
    <name evidence="6" type="ORF">CLAU1311_LOCUS3601</name>
</gene>
<name>A0A7S3E336_9CHLO</name>
<dbReference type="InterPro" id="IPR002843">
    <property type="entry name" value="ATPase_V0-cplx_csu/dsu"/>
</dbReference>
<comment type="function">
    <text evidence="5">Subunit of the V0 complex of vacuolar(H+)-ATPase (V-ATPase), a multisubunit enzyme composed of a peripheral complex (V1) that hydrolyzes ATP and a membrane integral complex (V0) that translocates protons. V-ATPase is responsible for acidifying and maintaining the pH of intracellular compartments and in some cell types, is targeted to the plasma membrane, where it is responsible for acidifying the extracellular environment.</text>
</comment>
<evidence type="ECO:0000256" key="3">
    <source>
        <dbReference type="ARBA" id="ARBA00022781"/>
    </source>
</evidence>
<proteinExistence type="inferred from homology"/>
<keyword evidence="4 5" id="KW-0406">Ion transport</keyword>
<sequence length="348" mass="39577">MEITTFNLKDGFAEAILRGYKGALLNSGDYALMCQCENLDDLKMHLGTTSYGSFLSDVDVGGANTTTQLIERCTDKLVEEFDFLQCQAEGPLYTFLEMCRIPHMIDNVILIVSGCLHNQQTHELLDKCHPLGMFDAMASLAVASNMQELYQLVLIDTPLGKYFHGSLSREDLTEMHLEIMRNMLYKSWIEDFNAFCSKKGGTTNEVMATFLSFESDRRAISISLNSVGTELTHDDKKSLFCKFGGLHPYGQKDLALAEDFEQILKVLSDYAPYNRLLSLANADEEQMIEEVLNGHELELCKAAFSQQFHYGVFWAYLKMKEQEIRNLMWISECIVQNMHARIHDGVKF</sequence>
<dbReference type="GO" id="GO:0033179">
    <property type="term" value="C:proton-transporting V-type ATPase, V0 domain"/>
    <property type="evidence" value="ECO:0007669"/>
    <property type="project" value="InterPro"/>
</dbReference>
<comment type="subunit">
    <text evidence="5">V-ATPase is a heteromultimeric enzyme made up of two complexes: the ATP-hydrolytic V1 complex and the proton translocation V0 complex.</text>
</comment>
<keyword evidence="2 5" id="KW-0813">Transport</keyword>
<evidence type="ECO:0000256" key="2">
    <source>
        <dbReference type="ARBA" id="ARBA00022448"/>
    </source>
</evidence>
<dbReference type="Gene3D" id="1.20.1690.10">
    <property type="entry name" value="V-type ATP synthase subunit C domain"/>
    <property type="match status" value="2"/>
</dbReference>
<dbReference type="GO" id="GO:0046961">
    <property type="term" value="F:proton-transporting ATPase activity, rotational mechanism"/>
    <property type="evidence" value="ECO:0007669"/>
    <property type="project" value="InterPro"/>
</dbReference>
<dbReference type="InterPro" id="IPR035067">
    <property type="entry name" value="V-type_ATPase_csu/dsu"/>
</dbReference>
<accession>A0A7S3E336</accession>
<evidence type="ECO:0000256" key="1">
    <source>
        <dbReference type="ARBA" id="ARBA00006709"/>
    </source>
</evidence>
<dbReference type="EMBL" id="HBHU01005591">
    <property type="protein sequence ID" value="CAE0017562.1"/>
    <property type="molecule type" value="Transcribed_RNA"/>
</dbReference>
<dbReference type="Pfam" id="PF01992">
    <property type="entry name" value="vATP-synt_AC39"/>
    <property type="match status" value="1"/>
</dbReference>
<dbReference type="InterPro" id="IPR044911">
    <property type="entry name" value="V-type_ATPase_csu/dsu_dom_3"/>
</dbReference>
<dbReference type="SUPFAM" id="SSF103486">
    <property type="entry name" value="V-type ATP synthase subunit C"/>
    <property type="match status" value="1"/>
</dbReference>
<dbReference type="InterPro" id="IPR036079">
    <property type="entry name" value="ATPase_csu/dsu_sf"/>
</dbReference>
<reference evidence="6" key="1">
    <citation type="submission" date="2021-01" db="EMBL/GenBank/DDBJ databases">
        <authorList>
            <person name="Corre E."/>
            <person name="Pelletier E."/>
            <person name="Niang G."/>
            <person name="Scheremetjew M."/>
            <person name="Finn R."/>
            <person name="Kale V."/>
            <person name="Holt S."/>
            <person name="Cochrane G."/>
            <person name="Meng A."/>
            <person name="Brown T."/>
            <person name="Cohen L."/>
        </authorList>
    </citation>
    <scope>NUCLEOTIDE SEQUENCE</scope>
    <source>
        <strain evidence="6">RCC856</strain>
    </source>
</reference>
<evidence type="ECO:0000256" key="4">
    <source>
        <dbReference type="ARBA" id="ARBA00023065"/>
    </source>
</evidence>
<organism evidence="6">
    <name type="scientific">Chloropicon laureae</name>
    <dbReference type="NCBI Taxonomy" id="464258"/>
    <lineage>
        <taxon>Eukaryota</taxon>
        <taxon>Viridiplantae</taxon>
        <taxon>Chlorophyta</taxon>
        <taxon>Chloropicophyceae</taxon>
        <taxon>Chloropicales</taxon>
        <taxon>Chloropicaceae</taxon>
        <taxon>Chloropicon</taxon>
    </lineage>
</organism>
<evidence type="ECO:0000256" key="5">
    <source>
        <dbReference type="PIRNR" id="PIRNR018497"/>
    </source>
</evidence>
<dbReference type="PIRSF" id="PIRSF018497">
    <property type="entry name" value="V-ATP_synth_D"/>
    <property type="match status" value="1"/>
</dbReference>
<dbReference type="PANTHER" id="PTHR11028">
    <property type="entry name" value="VACUOLAR ATP SYNTHASE SUBUNIT AC39"/>
    <property type="match status" value="1"/>
</dbReference>
<dbReference type="InterPro" id="IPR016727">
    <property type="entry name" value="ATPase_V0-cplx_dsu"/>
</dbReference>
<keyword evidence="3 5" id="KW-0375">Hydrogen ion transport</keyword>